<dbReference type="Pfam" id="PF01381">
    <property type="entry name" value="HTH_3"/>
    <property type="match status" value="1"/>
</dbReference>
<dbReference type="RefSeq" id="WP_055175224.1">
    <property type="nucleotide sequence ID" value="NZ_DAWDAH010000020.1"/>
</dbReference>
<evidence type="ECO:0000256" key="1">
    <source>
        <dbReference type="ARBA" id="ARBA00023125"/>
    </source>
</evidence>
<gene>
    <name evidence="3" type="ORF">WMO14_09445</name>
</gene>
<accession>A0ABV1BXA8</accession>
<evidence type="ECO:0000259" key="2">
    <source>
        <dbReference type="PROSITE" id="PS50943"/>
    </source>
</evidence>
<comment type="caution">
    <text evidence="3">The sequence shown here is derived from an EMBL/GenBank/DDBJ whole genome shotgun (WGS) entry which is preliminary data.</text>
</comment>
<dbReference type="EMBL" id="JBBMER010000006">
    <property type="protein sequence ID" value="MEQ2380103.1"/>
    <property type="molecule type" value="Genomic_DNA"/>
</dbReference>
<dbReference type="PANTHER" id="PTHR46558">
    <property type="entry name" value="TRACRIPTIONAL REGULATORY PROTEIN-RELATED-RELATED"/>
    <property type="match status" value="1"/>
</dbReference>
<protein>
    <submittedName>
        <fullName evidence="3">Helix-turn-helix transcriptional regulator</fullName>
    </submittedName>
</protein>
<proteinExistence type="predicted"/>
<sequence length="42" mass="4945">MDQKKIGRFLKELRKEKVITQEQLAEKIKVSGRTVSRWETGV</sequence>
<dbReference type="InterPro" id="IPR001387">
    <property type="entry name" value="Cro/C1-type_HTH"/>
</dbReference>
<keyword evidence="1" id="KW-0238">DNA-binding</keyword>
<dbReference type="Gene3D" id="1.10.260.40">
    <property type="entry name" value="lambda repressor-like DNA-binding domains"/>
    <property type="match status" value="1"/>
</dbReference>
<feature type="domain" description="HTH cro/C1-type" evidence="2">
    <location>
        <begin position="10"/>
        <end position="41"/>
    </location>
</feature>
<dbReference type="CDD" id="cd00093">
    <property type="entry name" value="HTH_XRE"/>
    <property type="match status" value="1"/>
</dbReference>
<reference evidence="3 4" key="1">
    <citation type="submission" date="2024-03" db="EMBL/GenBank/DDBJ databases">
        <title>Human intestinal bacterial collection.</title>
        <authorList>
            <person name="Pauvert C."/>
            <person name="Hitch T.C.A."/>
            <person name="Clavel T."/>
        </authorList>
    </citation>
    <scope>NUCLEOTIDE SEQUENCE [LARGE SCALE GENOMIC DNA]</scope>
    <source>
        <strain evidence="3 4">CLA-AA-H255</strain>
    </source>
</reference>
<organism evidence="3 4">
    <name type="scientific">[Lactobacillus] rogosae</name>
    <dbReference type="NCBI Taxonomy" id="706562"/>
    <lineage>
        <taxon>Bacteria</taxon>
        <taxon>Bacillati</taxon>
        <taxon>Bacillota</taxon>
        <taxon>Clostridia</taxon>
        <taxon>Lachnospirales</taxon>
        <taxon>Lachnospiraceae</taxon>
        <taxon>Lachnospira</taxon>
    </lineage>
</organism>
<evidence type="ECO:0000313" key="4">
    <source>
        <dbReference type="Proteomes" id="UP001442364"/>
    </source>
</evidence>
<dbReference type="InterPro" id="IPR010982">
    <property type="entry name" value="Lambda_DNA-bd_dom_sf"/>
</dbReference>
<dbReference type="PROSITE" id="PS50943">
    <property type="entry name" value="HTH_CROC1"/>
    <property type="match status" value="1"/>
</dbReference>
<evidence type="ECO:0000313" key="3">
    <source>
        <dbReference type="EMBL" id="MEQ2380103.1"/>
    </source>
</evidence>
<name>A0ABV1BXA8_9FIRM</name>
<dbReference type="Proteomes" id="UP001442364">
    <property type="component" value="Unassembled WGS sequence"/>
</dbReference>
<keyword evidence="4" id="KW-1185">Reference proteome</keyword>
<dbReference type="SUPFAM" id="SSF47413">
    <property type="entry name" value="lambda repressor-like DNA-binding domains"/>
    <property type="match status" value="1"/>
</dbReference>
<dbReference type="PANTHER" id="PTHR46558:SF11">
    <property type="entry name" value="HTH-TYPE TRANSCRIPTIONAL REGULATOR XRE"/>
    <property type="match status" value="1"/>
</dbReference>